<dbReference type="RefSeq" id="WP_145974173.1">
    <property type="nucleotide sequence ID" value="NZ_JACEGU010000043.1"/>
</dbReference>
<dbReference type="EMBL" id="JBEEEP010000098">
    <property type="protein sequence ID" value="MEQ6322614.1"/>
    <property type="molecule type" value="Genomic_DNA"/>
</dbReference>
<evidence type="ECO:0000313" key="1">
    <source>
        <dbReference type="EMBL" id="MEQ6322614.1"/>
    </source>
</evidence>
<organism evidence="1 2">
    <name type="scientific">Mycobacterium canetti</name>
    <dbReference type="NCBI Taxonomy" id="78331"/>
    <lineage>
        <taxon>Bacteria</taxon>
        <taxon>Bacillati</taxon>
        <taxon>Actinomycetota</taxon>
        <taxon>Actinomycetes</taxon>
        <taxon>Mycobacteriales</taxon>
        <taxon>Mycobacteriaceae</taxon>
        <taxon>Mycobacterium</taxon>
        <taxon>Mycobacterium tuberculosis complex</taxon>
    </lineage>
</organism>
<accession>A0ABV1MLV2</accession>
<name>A0ABV1MLV2_9MYCO</name>
<keyword evidence="2" id="KW-1185">Reference proteome</keyword>
<gene>
    <name evidence="1" type="ORF">ABDZ14_20725</name>
</gene>
<proteinExistence type="predicted"/>
<sequence length="87" mass="9066">MATELPQALFLVGARAGVGWLAGCEVPVRAASYSAWTLVAEGFVQAFLVVPASHSAVASLTSSMHRQGLPRLINSDLEATLTARALS</sequence>
<protein>
    <submittedName>
        <fullName evidence="1">Uncharacterized protein</fullName>
    </submittedName>
</protein>
<dbReference type="GeneID" id="45425742"/>
<reference evidence="1 2" key="1">
    <citation type="submission" date="2024-05" db="EMBL/GenBank/DDBJ databases">
        <title>Whole genome sequences of Mycobacterium canettii strains associated with human tuberculosis in Canada.</title>
        <authorList>
            <person name="Islam M.R."/>
            <person name="Soualhine H."/>
        </authorList>
    </citation>
    <scope>NUCLEOTIDE SEQUENCE [LARGE SCALE GENOMIC DNA]</scope>
    <source>
        <strain evidence="1 2">1901080</strain>
    </source>
</reference>
<comment type="caution">
    <text evidence="1">The sequence shown here is derived from an EMBL/GenBank/DDBJ whole genome shotgun (WGS) entry which is preliminary data.</text>
</comment>
<dbReference type="Proteomes" id="UP001485476">
    <property type="component" value="Unassembled WGS sequence"/>
</dbReference>
<evidence type="ECO:0000313" key="2">
    <source>
        <dbReference type="Proteomes" id="UP001485476"/>
    </source>
</evidence>